<name>A0A8J3KIZ0_9ACTN</name>
<protein>
    <recommendedName>
        <fullName evidence="3">Saccharopine dehydrogenase NADP binding domain-containing protein</fullName>
    </recommendedName>
</protein>
<dbReference type="Proteomes" id="UP000659904">
    <property type="component" value="Unassembled WGS sequence"/>
</dbReference>
<evidence type="ECO:0000313" key="1">
    <source>
        <dbReference type="EMBL" id="GIG00787.1"/>
    </source>
</evidence>
<evidence type="ECO:0008006" key="3">
    <source>
        <dbReference type="Google" id="ProtNLM"/>
    </source>
</evidence>
<keyword evidence="2" id="KW-1185">Reference proteome</keyword>
<evidence type="ECO:0000313" key="2">
    <source>
        <dbReference type="Proteomes" id="UP000659904"/>
    </source>
</evidence>
<sequence length="363" mass="37508">MTNRHHIAIVGSGSLATSICESLASLAPPLDALNAAPIEVTVLARNPDAVAVIARHCRARAAVAGTAISFTGERLGEETATLARLQPTYLVCCASAQSPYEKVHRPSPWTALIGAAGFGATLPLQATVAVRLARAIGAASPHTTLINGCFPDAVNPLLAAMGLPVLCGIGNVATLAACLQAALGLPDQRRLAVLGHHAHLDAPDDPGDDVLAWRDGRPVSGVSALLAPDRALPRPALNAIAGHAAARLLIDLLSGAEVHTSVPGPLGLPGGYPVRLADGGLALNLPGLSPAEAIEWNVRAGRRDGIELGGGRVRHLPAAVAALEPHLPELARGWDATDYDAVQDLFRVLRRRLRATSPRPALI</sequence>
<reference evidence="1 2" key="1">
    <citation type="submission" date="2021-01" db="EMBL/GenBank/DDBJ databases">
        <title>Whole genome shotgun sequence of Catellatospora citrea NBRC 14495.</title>
        <authorList>
            <person name="Komaki H."/>
            <person name="Tamura T."/>
        </authorList>
    </citation>
    <scope>NUCLEOTIDE SEQUENCE [LARGE SCALE GENOMIC DNA]</scope>
    <source>
        <strain evidence="1 2">NBRC 14495</strain>
    </source>
</reference>
<organism evidence="1 2">
    <name type="scientific">Catellatospora citrea</name>
    <dbReference type="NCBI Taxonomy" id="53366"/>
    <lineage>
        <taxon>Bacteria</taxon>
        <taxon>Bacillati</taxon>
        <taxon>Actinomycetota</taxon>
        <taxon>Actinomycetes</taxon>
        <taxon>Micromonosporales</taxon>
        <taxon>Micromonosporaceae</taxon>
        <taxon>Catellatospora</taxon>
    </lineage>
</organism>
<dbReference type="RefSeq" id="WP_120320520.1">
    <property type="nucleotide sequence ID" value="NZ_BONH01000032.1"/>
</dbReference>
<dbReference type="EMBL" id="BONH01000032">
    <property type="protein sequence ID" value="GIG00787.1"/>
    <property type="molecule type" value="Genomic_DNA"/>
</dbReference>
<accession>A0A8J3KIZ0</accession>
<comment type="caution">
    <text evidence="1">The sequence shown here is derived from an EMBL/GenBank/DDBJ whole genome shotgun (WGS) entry which is preliminary data.</text>
</comment>
<proteinExistence type="predicted"/>
<dbReference type="AlphaFoldDB" id="A0A8J3KIZ0"/>
<gene>
    <name evidence="1" type="ORF">Cci01nite_58800</name>
</gene>